<proteinExistence type="predicted"/>
<evidence type="ECO:0000259" key="1">
    <source>
        <dbReference type="Pfam" id="PF07022"/>
    </source>
</evidence>
<dbReference type="Gene3D" id="1.10.260.40">
    <property type="entry name" value="lambda repressor-like DNA-binding domains"/>
    <property type="match status" value="1"/>
</dbReference>
<evidence type="ECO:0000313" key="3">
    <source>
        <dbReference type="EMBL" id="MBE4852446.1"/>
    </source>
</evidence>
<dbReference type="InterPro" id="IPR032499">
    <property type="entry name" value="Phage_CI_C"/>
</dbReference>
<feature type="domain" description="Bacteriophage CI repressor C-terminal" evidence="2">
    <location>
        <begin position="94"/>
        <end position="174"/>
    </location>
</feature>
<feature type="non-terminal residue" evidence="3">
    <location>
        <position position="176"/>
    </location>
</feature>
<dbReference type="InterPro" id="IPR010744">
    <property type="entry name" value="Phage_CI_N"/>
</dbReference>
<protein>
    <submittedName>
        <fullName evidence="3">Phage repressor protein CI</fullName>
    </submittedName>
</protein>
<organism evidence="3 4">
    <name type="scientific">Enterobacter pasteurii</name>
    <dbReference type="NCBI Taxonomy" id="3029761"/>
    <lineage>
        <taxon>Bacteria</taxon>
        <taxon>Pseudomonadati</taxon>
        <taxon>Pseudomonadota</taxon>
        <taxon>Gammaproteobacteria</taxon>
        <taxon>Enterobacterales</taxon>
        <taxon>Enterobacteriaceae</taxon>
        <taxon>Enterobacter</taxon>
        <taxon>Enterobacter cloacae complex</taxon>
    </lineage>
</organism>
<dbReference type="Pfam" id="PF07022">
    <property type="entry name" value="Phage_CI_repr"/>
    <property type="match status" value="1"/>
</dbReference>
<dbReference type="InterPro" id="IPR010982">
    <property type="entry name" value="Lambda_DNA-bd_dom_sf"/>
</dbReference>
<name>A0ABR9Q0U2_9ENTR</name>
<dbReference type="RefSeq" id="WP_193361501.1">
    <property type="nucleotide sequence ID" value="NZ_JADBRO010000001.1"/>
</dbReference>
<evidence type="ECO:0000259" key="2">
    <source>
        <dbReference type="Pfam" id="PF16452"/>
    </source>
</evidence>
<dbReference type="EMBL" id="JADBRO010000001">
    <property type="protein sequence ID" value="MBE4852446.1"/>
    <property type="molecule type" value="Genomic_DNA"/>
</dbReference>
<feature type="domain" description="Bacteriophage CI repressor N-terminal" evidence="1">
    <location>
        <begin position="19"/>
        <end position="79"/>
    </location>
</feature>
<dbReference type="Pfam" id="PF16452">
    <property type="entry name" value="Phage_CI_C"/>
    <property type="match status" value="1"/>
</dbReference>
<gene>
    <name evidence="3" type="ORF">IM311_00005</name>
</gene>
<reference evidence="3 4" key="1">
    <citation type="submission" date="2020-10" db="EMBL/GenBank/DDBJ databases">
        <title>High risk of septic shock deaths with Enterobacter bugandensis among Enterobacter cloacae complex isolates that physiologically colonize newborns in neonatal intensive care unit bis.</title>
        <authorList>
            <person name="Girlich D."/>
            <person name="Ouzani S."/>
            <person name="Emeraud C."/>
            <person name="Bonnin R.A."/>
            <person name="Gauthier L."/>
            <person name="Le Sache N."/>
            <person name="Mokhtari M."/>
            <person name="Langlois I."/>
            <person name="Begasse C."/>
            <person name="Arangia N."/>
            <person name="Fournier S."/>
            <person name="Fortineau N."/>
            <person name="Naas T."/>
            <person name="Dortet L."/>
        </authorList>
    </citation>
    <scope>NUCLEOTIDE SEQUENCE [LARGE SCALE GENOMIC DNA]</scope>
    <source>
        <strain evidence="3 4">P40RS</strain>
    </source>
</reference>
<dbReference type="Proteomes" id="UP001296720">
    <property type="component" value="Unassembled WGS sequence"/>
</dbReference>
<evidence type="ECO:0000313" key="4">
    <source>
        <dbReference type="Proteomes" id="UP001296720"/>
    </source>
</evidence>
<sequence length="176" mass="19968">MKNSRFEIFMDLRKGGKTAIDRMLEAYGYTTKQALCDQLGIRSSTLANRYLKDTFPADYVIQCALETGVSLEWLVSSESSKKPGSPSSNSLKELKAYKLENDVLVEDGTITFDYKLLPLDTKNLHVIRDAKVIHFVDYSNASFRDGVRLISIDENLSFRKLFRMPAGQLKIENNLT</sequence>
<comment type="caution">
    <text evidence="3">The sequence shown here is derived from an EMBL/GenBank/DDBJ whole genome shotgun (WGS) entry which is preliminary data.</text>
</comment>
<keyword evidence="4" id="KW-1185">Reference proteome</keyword>
<dbReference type="Gene3D" id="2.10.109.10">
    <property type="entry name" value="Umud Fragment, subunit A"/>
    <property type="match status" value="1"/>
</dbReference>
<accession>A0ABR9Q0U2</accession>